<gene>
    <name evidence="1" type="ORF">S01H4_24740</name>
    <name evidence="2" type="ORF">S06H3_48419</name>
</gene>
<reference evidence="2" key="1">
    <citation type="journal article" date="2014" name="Front. Microbiol.">
        <title>High frequency of phylogenetically diverse reductive dehalogenase-homologous genes in deep subseafloor sedimentary metagenomes.</title>
        <authorList>
            <person name="Kawai M."/>
            <person name="Futagami T."/>
            <person name="Toyoda A."/>
            <person name="Takaki Y."/>
            <person name="Nishi S."/>
            <person name="Hori S."/>
            <person name="Arai W."/>
            <person name="Tsubouchi T."/>
            <person name="Morono Y."/>
            <person name="Uchiyama I."/>
            <person name="Ito T."/>
            <person name="Fujiyama A."/>
            <person name="Inagaki F."/>
            <person name="Takami H."/>
        </authorList>
    </citation>
    <scope>NUCLEOTIDE SEQUENCE</scope>
    <source>
        <strain evidence="2">Expedition CK06-06</strain>
    </source>
</reference>
<comment type="caution">
    <text evidence="2">The sequence shown here is derived from an EMBL/GenBank/DDBJ whole genome shotgun (WGS) entry which is preliminary data.</text>
</comment>
<accession>X1ND06</accession>
<dbReference type="Pfam" id="PF05336">
    <property type="entry name" value="rhaM"/>
    <property type="match status" value="1"/>
</dbReference>
<sequence>MKKYCVIGEIKPECLGDYIKNHKEIHKGSYKELLEVIKKSGVKEEVIFIYKNLAIIYFEADDIDRCYEFQGKFEVVKKWNKLMALLFISVYEFNSSEKLLTLEKIFDLNEQLKGKLDT</sequence>
<dbReference type="GO" id="GO:0016857">
    <property type="term" value="F:racemase and epimerase activity, acting on carbohydrates and derivatives"/>
    <property type="evidence" value="ECO:0007669"/>
    <property type="project" value="InterPro"/>
</dbReference>
<dbReference type="EMBL" id="BART01011667">
    <property type="protein sequence ID" value="GAG87904.1"/>
    <property type="molecule type" value="Genomic_DNA"/>
</dbReference>
<proteinExistence type="predicted"/>
<evidence type="ECO:0000313" key="1">
    <source>
        <dbReference type="EMBL" id="GAG87904.1"/>
    </source>
</evidence>
<protein>
    <recommendedName>
        <fullName evidence="3">L-rhamnose mutarotase</fullName>
    </recommendedName>
</protein>
<dbReference type="SUPFAM" id="SSF54909">
    <property type="entry name" value="Dimeric alpha+beta barrel"/>
    <property type="match status" value="1"/>
</dbReference>
<dbReference type="EMBL" id="BARV01030486">
    <property type="protein sequence ID" value="GAI41922.1"/>
    <property type="molecule type" value="Genomic_DNA"/>
</dbReference>
<evidence type="ECO:0008006" key="3">
    <source>
        <dbReference type="Google" id="ProtNLM"/>
    </source>
</evidence>
<evidence type="ECO:0000313" key="2">
    <source>
        <dbReference type="EMBL" id="GAI41922.1"/>
    </source>
</evidence>
<dbReference type="InterPro" id="IPR011008">
    <property type="entry name" value="Dimeric_a/b-barrel"/>
</dbReference>
<dbReference type="Gene3D" id="3.30.70.100">
    <property type="match status" value="1"/>
</dbReference>
<dbReference type="InterPro" id="IPR008000">
    <property type="entry name" value="Rham/fucose_mutarotase"/>
</dbReference>
<organism evidence="2">
    <name type="scientific">marine sediment metagenome</name>
    <dbReference type="NCBI Taxonomy" id="412755"/>
    <lineage>
        <taxon>unclassified sequences</taxon>
        <taxon>metagenomes</taxon>
        <taxon>ecological metagenomes</taxon>
    </lineage>
</organism>
<name>X1ND06_9ZZZZ</name>
<dbReference type="AlphaFoldDB" id="X1ND06"/>